<dbReference type="AlphaFoldDB" id="A0A0D0AM90"/>
<dbReference type="EMBL" id="KN835635">
    <property type="protein sequence ID" value="KIK35337.1"/>
    <property type="molecule type" value="Genomic_DNA"/>
</dbReference>
<dbReference type="PANTHER" id="PTHR33096:SF1">
    <property type="entry name" value="CXC1-LIKE CYSTEINE CLUSTER ASSOCIATED WITH KDZ TRANSPOSASES DOMAIN-CONTAINING PROTEIN"/>
    <property type="match status" value="1"/>
</dbReference>
<evidence type="ECO:0000313" key="1">
    <source>
        <dbReference type="EMBL" id="KIK35337.1"/>
    </source>
</evidence>
<accession>A0A0D0AM90</accession>
<proteinExistence type="predicted"/>
<sequence length="208" mass="24113">MFDQSGIFIAACRHRFVLLACDMIRSGELAKYPLAIINKLLTVYGKTGACTYDIGCAFMKTLGNNLGFRLMVGAFHGHAHNRMCQRDWHPIEGEGREHVFSAPNALARVTRHTSTFHRHQTIEQHFAFWNDDKYANLSNFLWNHYREALKSIEILTVELSTIKLELSITDDDFPRYLEQERAYLRSLKQPPARDQFCIRYVEALDLTE</sequence>
<dbReference type="InterPro" id="IPR040521">
    <property type="entry name" value="KDZ"/>
</dbReference>
<dbReference type="Pfam" id="PF18758">
    <property type="entry name" value="KDZ"/>
    <property type="match status" value="1"/>
</dbReference>
<dbReference type="HOGENOM" id="CLU_095758_0_0_1"/>
<protein>
    <submittedName>
        <fullName evidence="1">Uncharacterized protein</fullName>
    </submittedName>
</protein>
<organism evidence="1 2">
    <name type="scientific">Suillus luteus UH-Slu-Lm8-n1</name>
    <dbReference type="NCBI Taxonomy" id="930992"/>
    <lineage>
        <taxon>Eukaryota</taxon>
        <taxon>Fungi</taxon>
        <taxon>Dikarya</taxon>
        <taxon>Basidiomycota</taxon>
        <taxon>Agaricomycotina</taxon>
        <taxon>Agaricomycetes</taxon>
        <taxon>Agaricomycetidae</taxon>
        <taxon>Boletales</taxon>
        <taxon>Suillineae</taxon>
        <taxon>Suillaceae</taxon>
        <taxon>Suillus</taxon>
    </lineage>
</organism>
<evidence type="ECO:0000313" key="2">
    <source>
        <dbReference type="Proteomes" id="UP000054485"/>
    </source>
</evidence>
<keyword evidence="2" id="KW-1185">Reference proteome</keyword>
<name>A0A0D0AM90_9AGAM</name>
<dbReference type="InParanoid" id="A0A0D0AM90"/>
<dbReference type="Proteomes" id="UP000054485">
    <property type="component" value="Unassembled WGS sequence"/>
</dbReference>
<reference evidence="2" key="2">
    <citation type="submission" date="2015-01" db="EMBL/GenBank/DDBJ databases">
        <title>Evolutionary Origins and Diversification of the Mycorrhizal Mutualists.</title>
        <authorList>
            <consortium name="DOE Joint Genome Institute"/>
            <consortium name="Mycorrhizal Genomics Consortium"/>
            <person name="Kohler A."/>
            <person name="Kuo A."/>
            <person name="Nagy L.G."/>
            <person name="Floudas D."/>
            <person name="Copeland A."/>
            <person name="Barry K.W."/>
            <person name="Cichocki N."/>
            <person name="Veneault-Fourrey C."/>
            <person name="LaButti K."/>
            <person name="Lindquist E.A."/>
            <person name="Lipzen A."/>
            <person name="Lundell T."/>
            <person name="Morin E."/>
            <person name="Murat C."/>
            <person name="Riley R."/>
            <person name="Ohm R."/>
            <person name="Sun H."/>
            <person name="Tunlid A."/>
            <person name="Henrissat B."/>
            <person name="Grigoriev I.V."/>
            <person name="Hibbett D.S."/>
            <person name="Martin F."/>
        </authorList>
    </citation>
    <scope>NUCLEOTIDE SEQUENCE [LARGE SCALE GENOMIC DNA]</scope>
    <source>
        <strain evidence="2">UH-Slu-Lm8-n1</strain>
    </source>
</reference>
<dbReference type="OrthoDB" id="3251205at2759"/>
<dbReference type="PANTHER" id="PTHR33096">
    <property type="entry name" value="CXC2 DOMAIN-CONTAINING PROTEIN"/>
    <property type="match status" value="1"/>
</dbReference>
<reference evidence="1 2" key="1">
    <citation type="submission" date="2014-04" db="EMBL/GenBank/DDBJ databases">
        <authorList>
            <consortium name="DOE Joint Genome Institute"/>
            <person name="Kuo A."/>
            <person name="Ruytinx J."/>
            <person name="Rineau F."/>
            <person name="Colpaert J."/>
            <person name="Kohler A."/>
            <person name="Nagy L.G."/>
            <person name="Floudas D."/>
            <person name="Copeland A."/>
            <person name="Barry K.W."/>
            <person name="Cichocki N."/>
            <person name="Veneault-Fourrey C."/>
            <person name="LaButti K."/>
            <person name="Lindquist E.A."/>
            <person name="Lipzen A."/>
            <person name="Lundell T."/>
            <person name="Morin E."/>
            <person name="Murat C."/>
            <person name="Sun H."/>
            <person name="Tunlid A."/>
            <person name="Henrissat B."/>
            <person name="Grigoriev I.V."/>
            <person name="Hibbett D.S."/>
            <person name="Martin F."/>
            <person name="Nordberg H.P."/>
            <person name="Cantor M.N."/>
            <person name="Hua S.X."/>
        </authorList>
    </citation>
    <scope>NUCLEOTIDE SEQUENCE [LARGE SCALE GENOMIC DNA]</scope>
    <source>
        <strain evidence="1 2">UH-Slu-Lm8-n1</strain>
    </source>
</reference>
<dbReference type="STRING" id="930992.A0A0D0AM90"/>
<gene>
    <name evidence="1" type="ORF">CY34DRAFT_26631</name>
</gene>